<proteinExistence type="predicted"/>
<protein>
    <submittedName>
        <fullName evidence="3">EAL domain-containing protein</fullName>
    </submittedName>
</protein>
<dbReference type="PANTHER" id="PTHR33121:SF76">
    <property type="entry name" value="SIGNALING PROTEIN"/>
    <property type="match status" value="1"/>
</dbReference>
<dbReference type="InterPro" id="IPR035919">
    <property type="entry name" value="EAL_sf"/>
</dbReference>
<dbReference type="InterPro" id="IPR050706">
    <property type="entry name" value="Cyclic-di-GMP_PDE-like"/>
</dbReference>
<organism evidence="3 4">
    <name type="scientific">Spongisporangium articulatum</name>
    <dbReference type="NCBI Taxonomy" id="3362603"/>
    <lineage>
        <taxon>Bacteria</taxon>
        <taxon>Bacillati</taxon>
        <taxon>Actinomycetota</taxon>
        <taxon>Actinomycetes</taxon>
        <taxon>Kineosporiales</taxon>
        <taxon>Kineosporiaceae</taxon>
        <taxon>Spongisporangium</taxon>
    </lineage>
</organism>
<reference evidence="3 4" key="1">
    <citation type="submission" date="2024-10" db="EMBL/GenBank/DDBJ databases">
        <title>The Natural Products Discovery Center: Release of the First 8490 Sequenced Strains for Exploring Actinobacteria Biosynthetic Diversity.</title>
        <authorList>
            <person name="Kalkreuter E."/>
            <person name="Kautsar S.A."/>
            <person name="Yang D."/>
            <person name="Bader C.D."/>
            <person name="Teijaro C.N."/>
            <person name="Fluegel L."/>
            <person name="Davis C.M."/>
            <person name="Simpson J.R."/>
            <person name="Lauterbach L."/>
            <person name="Steele A.D."/>
            <person name="Gui C."/>
            <person name="Meng S."/>
            <person name="Li G."/>
            <person name="Viehrig K."/>
            <person name="Ye F."/>
            <person name="Su P."/>
            <person name="Kiefer A.F."/>
            <person name="Nichols A."/>
            <person name="Cepeda A.J."/>
            <person name="Yan W."/>
            <person name="Fan B."/>
            <person name="Jiang Y."/>
            <person name="Adhikari A."/>
            <person name="Zheng C.-J."/>
            <person name="Schuster L."/>
            <person name="Cowan T.M."/>
            <person name="Smanski M.J."/>
            <person name="Chevrette M.G."/>
            <person name="De Carvalho L.P.S."/>
            <person name="Shen B."/>
        </authorList>
    </citation>
    <scope>NUCLEOTIDE SEQUENCE [LARGE SCALE GENOMIC DNA]</scope>
    <source>
        <strain evidence="3 4">NPDC049639</strain>
    </source>
</reference>
<dbReference type="RefSeq" id="WP_398279881.1">
    <property type="nucleotide sequence ID" value="NZ_JBITLV010000003.1"/>
</dbReference>
<evidence type="ECO:0000313" key="3">
    <source>
        <dbReference type="EMBL" id="MFI7587704.1"/>
    </source>
</evidence>
<keyword evidence="4" id="KW-1185">Reference proteome</keyword>
<dbReference type="SUPFAM" id="SSF141868">
    <property type="entry name" value="EAL domain-like"/>
    <property type="match status" value="1"/>
</dbReference>
<evidence type="ECO:0000313" key="4">
    <source>
        <dbReference type="Proteomes" id="UP001612915"/>
    </source>
</evidence>
<sequence>MAGLTAPAHQQDRETDEPPELDGASAEDLPHLTAGPSVDGRARAGEARLHQLLDAGGPQVVYQPQLSLSRLTVTGYEALSRFPHHPYSGTEHWFGLARTVGLGPALEAAALRRAFEGAQDRPAGVTLAVNLSPGVLTGPGLSGPLLSGVLPDDLTGIEIELTEQADQPGAGDRLRRAIDALRARGATIAIDDVGIAHSGLRRVIELEPDRLKIDRHLVQGVARRPAKAALIRTIVELAAQLGAEVCAEGVESVEDLTALAELQVDLAQGWLIGGPRAQFEPARPSAVRTACASLTAMLGAPAGEHGGDLATRLAAARTVEELGELAAAEAARLGADTVVLSPVTGAGTAVTDLGAARDGGSGEWVRLADCGATRRCLAERRVMPVHTEEGAALLVPVVSRGVSVALLTCLRRTDSVWSRREIAQARDLAARLGPTFELLALAPRARRKPTPRPAPTSPETAPILVSPPTVPMPALIRS</sequence>
<dbReference type="SMART" id="SM00052">
    <property type="entry name" value="EAL"/>
    <property type="match status" value="1"/>
</dbReference>
<dbReference type="InterPro" id="IPR001633">
    <property type="entry name" value="EAL_dom"/>
</dbReference>
<dbReference type="EMBL" id="JBITLV010000003">
    <property type="protein sequence ID" value="MFI7587704.1"/>
    <property type="molecule type" value="Genomic_DNA"/>
</dbReference>
<dbReference type="Pfam" id="PF00563">
    <property type="entry name" value="EAL"/>
    <property type="match status" value="1"/>
</dbReference>
<name>A0ABW8AMU6_9ACTN</name>
<dbReference type="Proteomes" id="UP001612915">
    <property type="component" value="Unassembled WGS sequence"/>
</dbReference>
<feature type="region of interest" description="Disordered" evidence="1">
    <location>
        <begin position="1"/>
        <end position="39"/>
    </location>
</feature>
<evidence type="ECO:0000259" key="2">
    <source>
        <dbReference type="PROSITE" id="PS50883"/>
    </source>
</evidence>
<dbReference type="CDD" id="cd01948">
    <property type="entry name" value="EAL"/>
    <property type="match status" value="1"/>
</dbReference>
<comment type="caution">
    <text evidence="3">The sequence shown here is derived from an EMBL/GenBank/DDBJ whole genome shotgun (WGS) entry which is preliminary data.</text>
</comment>
<feature type="region of interest" description="Disordered" evidence="1">
    <location>
        <begin position="442"/>
        <end position="478"/>
    </location>
</feature>
<feature type="domain" description="EAL" evidence="2">
    <location>
        <begin position="42"/>
        <end position="289"/>
    </location>
</feature>
<evidence type="ECO:0000256" key="1">
    <source>
        <dbReference type="SAM" id="MobiDB-lite"/>
    </source>
</evidence>
<accession>A0ABW8AMU6</accession>
<dbReference type="Gene3D" id="3.20.20.450">
    <property type="entry name" value="EAL domain"/>
    <property type="match status" value="1"/>
</dbReference>
<dbReference type="PROSITE" id="PS50883">
    <property type="entry name" value="EAL"/>
    <property type="match status" value="1"/>
</dbReference>
<gene>
    <name evidence="3" type="ORF">ACIB24_11580</name>
</gene>
<dbReference type="PANTHER" id="PTHR33121">
    <property type="entry name" value="CYCLIC DI-GMP PHOSPHODIESTERASE PDEF"/>
    <property type="match status" value="1"/>
</dbReference>